<comment type="caution">
    <text evidence="5">The sequence shown here is derived from an EMBL/GenBank/DDBJ whole genome shotgun (WGS) entry which is preliminary data.</text>
</comment>
<accession>A0ABU0RWL6</accession>
<feature type="signal peptide" evidence="3">
    <location>
        <begin position="1"/>
        <end position="37"/>
    </location>
</feature>
<dbReference type="Pfam" id="PF02018">
    <property type="entry name" value="CBM_4_9"/>
    <property type="match status" value="2"/>
</dbReference>
<keyword evidence="3" id="KW-0732">Signal</keyword>
<evidence type="ECO:0000259" key="4">
    <source>
        <dbReference type="Pfam" id="PF02018"/>
    </source>
</evidence>
<dbReference type="Gene3D" id="2.160.20.10">
    <property type="entry name" value="Single-stranded right-handed beta-helix, Pectin lyase-like"/>
    <property type="match status" value="1"/>
</dbReference>
<dbReference type="Gene3D" id="2.60.120.260">
    <property type="entry name" value="Galactose-binding domain-like"/>
    <property type="match status" value="2"/>
</dbReference>
<sequence length="824" mass="83829">MKRRRTDRPGLRASRVLTLLATLAGSALLLPAPAAMAAGTNHYVDCSAATNGNGTQASPWNSVTGVNNTTFGAGDSILFAAGTTCNGQLTPQGSGASGSPITMGSYGTGAKPVINAGGATGPVIHLVNQQYWEIGGLELTNPAASPDYRSGVLADNSSGGILHHIRVHDMFIHNISGWPAGEYVTNAGVGIKTGHGTPLSTWDDIVVENNTFDHVDRIAVAVAPDGAGQDTGLTTGAVIRGNTMTYDGGDDILVVKGDGALIDGNTASHGGLKSTCPPVGQNCNRASAGIWVAGSQNSLIQHNEVSCHANFQDGTAFDVDWGNHNTTFQYNYSHQNLGGFLLVMPPFSIPNEPTSTVPSDGTVVRYNISENDGTNAGCPESGTSNHADAVIDIPGNVPNKSGSSGMAPLFYNNTFYVKNGLNTWITGSRGKTSISGILSFKNNAIFNYGTKGYVSTGAGSVYSNNLFYGQHPSSEPADAAKVLTDPGFRNPGNANTNSSYTGANAYQVHPSSPVIRAGAVISANGGQDAFGNAVSATAAPNIGADNGTGGNLVSNPGFETGSLSPWTNSGAAPSVTASNAHTGDKALTTQNSGSGVEQSLTGLSPNTTYLLTGWAKVANAGETLAIGVKNFGGTETSTNIATTSYSQAAVVFTTGAANTTATIYCWKNAGGTAAGYCDDIAVERLSTPANLMTNPGFETGSLSPWTLSGTGSSVVASNAHTGTKALQTGAAASGVEQSATGLAPSTTYLVTGWAKVATGGEQVAVGVKNFGGTETSSSASGTAYAQQPLFFTTGSTNTSATTYCYKNSGSSAGYCDDYTLIKLS</sequence>
<dbReference type="RefSeq" id="WP_307629812.1">
    <property type="nucleotide sequence ID" value="NZ_JAUSZS010000008.1"/>
</dbReference>
<dbReference type="InterPro" id="IPR003305">
    <property type="entry name" value="CenC_carb-bd"/>
</dbReference>
<evidence type="ECO:0000256" key="3">
    <source>
        <dbReference type="SAM" id="SignalP"/>
    </source>
</evidence>
<evidence type="ECO:0000256" key="1">
    <source>
        <dbReference type="ARBA" id="ARBA00022801"/>
    </source>
</evidence>
<feature type="chain" id="PRO_5045174619" description="CBM-cenC domain-containing protein" evidence="3">
    <location>
        <begin position="38"/>
        <end position="824"/>
    </location>
</feature>
<feature type="compositionally biased region" description="Polar residues" evidence="2">
    <location>
        <begin position="561"/>
        <end position="579"/>
    </location>
</feature>
<dbReference type="InterPro" id="IPR008979">
    <property type="entry name" value="Galactose-bd-like_sf"/>
</dbReference>
<evidence type="ECO:0000313" key="6">
    <source>
        <dbReference type="Proteomes" id="UP001223072"/>
    </source>
</evidence>
<protein>
    <recommendedName>
        <fullName evidence="4">CBM-cenC domain-containing protein</fullName>
    </recommendedName>
</protein>
<keyword evidence="1" id="KW-0378">Hydrolase</keyword>
<dbReference type="InterPro" id="IPR012334">
    <property type="entry name" value="Pectin_lyas_fold"/>
</dbReference>
<keyword evidence="6" id="KW-1185">Reference proteome</keyword>
<feature type="domain" description="CBM-cenC" evidence="4">
    <location>
        <begin position="550"/>
        <end position="666"/>
    </location>
</feature>
<dbReference type="InterPro" id="IPR011050">
    <property type="entry name" value="Pectin_lyase_fold/virulence"/>
</dbReference>
<dbReference type="SUPFAM" id="SSF51126">
    <property type="entry name" value="Pectin lyase-like"/>
    <property type="match status" value="1"/>
</dbReference>
<dbReference type="Proteomes" id="UP001223072">
    <property type="component" value="Unassembled WGS sequence"/>
</dbReference>
<name>A0ABU0RWL6_9ACTN</name>
<dbReference type="EMBL" id="JAUSZS010000008">
    <property type="protein sequence ID" value="MDQ0936385.1"/>
    <property type="molecule type" value="Genomic_DNA"/>
</dbReference>
<reference evidence="5 6" key="1">
    <citation type="submission" date="2023-07" db="EMBL/GenBank/DDBJ databases">
        <title>Comparative genomics of wheat-associated soil bacteria to identify genetic determinants of phenazine resistance.</title>
        <authorList>
            <person name="Mouncey N."/>
        </authorList>
    </citation>
    <scope>NUCLEOTIDE SEQUENCE [LARGE SCALE GENOMIC DNA]</scope>
    <source>
        <strain evidence="5 6">W2I16</strain>
    </source>
</reference>
<proteinExistence type="predicted"/>
<feature type="region of interest" description="Disordered" evidence="2">
    <location>
        <begin position="555"/>
        <end position="579"/>
    </location>
</feature>
<organism evidence="5 6">
    <name type="scientific">Streptomyces turgidiscabies</name>
    <dbReference type="NCBI Taxonomy" id="85558"/>
    <lineage>
        <taxon>Bacteria</taxon>
        <taxon>Bacillati</taxon>
        <taxon>Actinomycetota</taxon>
        <taxon>Actinomycetes</taxon>
        <taxon>Kitasatosporales</taxon>
        <taxon>Streptomycetaceae</taxon>
        <taxon>Streptomyces</taxon>
    </lineage>
</organism>
<evidence type="ECO:0000313" key="5">
    <source>
        <dbReference type="EMBL" id="MDQ0936385.1"/>
    </source>
</evidence>
<gene>
    <name evidence="5" type="ORF">QFZ49_006360</name>
</gene>
<dbReference type="SUPFAM" id="SSF49785">
    <property type="entry name" value="Galactose-binding domain-like"/>
    <property type="match status" value="2"/>
</dbReference>
<evidence type="ECO:0000256" key="2">
    <source>
        <dbReference type="SAM" id="MobiDB-lite"/>
    </source>
</evidence>
<feature type="domain" description="CBM-cenC" evidence="4">
    <location>
        <begin position="689"/>
        <end position="772"/>
    </location>
</feature>